<dbReference type="GO" id="GO:0005524">
    <property type="term" value="F:ATP binding"/>
    <property type="evidence" value="ECO:0007669"/>
    <property type="project" value="UniProtKB-KW"/>
</dbReference>
<dbReference type="FunFam" id="3.90.850.10:FF:000003">
    <property type="entry name" value="Fumarylacetoacetate hydrolase domain-containing 1"/>
    <property type="match status" value="1"/>
</dbReference>
<evidence type="ECO:0000256" key="8">
    <source>
        <dbReference type="ARBA" id="ARBA00022741"/>
    </source>
</evidence>
<dbReference type="InterPro" id="IPR014710">
    <property type="entry name" value="RmlC-like_jellyroll"/>
</dbReference>
<dbReference type="InterPro" id="IPR011545">
    <property type="entry name" value="DEAD/DEAH_box_helicase_dom"/>
</dbReference>
<keyword evidence="11" id="KW-0067">ATP-binding</keyword>
<keyword evidence="10" id="KW-0347">Helicase</keyword>
<dbReference type="InterPro" id="IPR001650">
    <property type="entry name" value="Helicase_C-like"/>
</dbReference>
<dbReference type="PANTHER" id="PTHR47958">
    <property type="entry name" value="ATP-DEPENDENT RNA HELICASE DBP3"/>
    <property type="match status" value="1"/>
</dbReference>
<keyword evidence="19" id="KW-1185">Reference proteome</keyword>
<dbReference type="SMART" id="SM00487">
    <property type="entry name" value="DEXDc"/>
    <property type="match status" value="1"/>
</dbReference>
<evidence type="ECO:0000256" key="1">
    <source>
        <dbReference type="ARBA" id="ARBA00004604"/>
    </source>
</evidence>
<dbReference type="InterPro" id="IPR036663">
    <property type="entry name" value="Fumarylacetoacetase_C_sf"/>
</dbReference>
<dbReference type="InterPro" id="IPR011234">
    <property type="entry name" value="Fumarylacetoacetase-like_C"/>
</dbReference>
<keyword evidence="7" id="KW-0479">Metal-binding</keyword>
<evidence type="ECO:0000256" key="10">
    <source>
        <dbReference type="ARBA" id="ARBA00022806"/>
    </source>
</evidence>
<dbReference type="PROSITE" id="PS00039">
    <property type="entry name" value="DEAD_ATP_HELICASE"/>
    <property type="match status" value="1"/>
</dbReference>
<dbReference type="CDD" id="cd02909">
    <property type="entry name" value="cupin_pirin_N"/>
    <property type="match status" value="1"/>
</dbReference>
<keyword evidence="12" id="KW-0539">Nucleus</keyword>
<dbReference type="InterPro" id="IPR003829">
    <property type="entry name" value="Pirin_N_dom"/>
</dbReference>
<feature type="compositionally biased region" description="Low complexity" evidence="15">
    <location>
        <begin position="1198"/>
        <end position="1208"/>
    </location>
</feature>
<evidence type="ECO:0000256" key="4">
    <source>
        <dbReference type="ARBA" id="ARBA00012552"/>
    </source>
</evidence>
<proteinExistence type="inferred from homology"/>
<evidence type="ECO:0000313" key="18">
    <source>
        <dbReference type="EMBL" id="EGG21659.1"/>
    </source>
</evidence>
<protein>
    <recommendedName>
        <fullName evidence="4">RNA helicase</fullName>
        <ecNumber evidence="4">3.6.4.13</ecNumber>
    </recommendedName>
</protein>
<dbReference type="SMART" id="SM00490">
    <property type="entry name" value="HELICc"/>
    <property type="match status" value="1"/>
</dbReference>
<dbReference type="Pfam" id="PF01557">
    <property type="entry name" value="FAA_hydrolase"/>
    <property type="match status" value="1"/>
</dbReference>
<keyword evidence="8" id="KW-0547">Nucleotide-binding</keyword>
<keyword evidence="9" id="KW-0378">Hydrolase</keyword>
<accession>F4PTD7</accession>
<name>F4PTD7_CACFS</name>
<evidence type="ECO:0000256" key="14">
    <source>
        <dbReference type="RuleBase" id="RU003457"/>
    </source>
</evidence>
<dbReference type="EC" id="3.6.4.13" evidence="4"/>
<dbReference type="GO" id="GO:0003724">
    <property type="term" value="F:RNA helicase activity"/>
    <property type="evidence" value="ECO:0007669"/>
    <property type="project" value="UniProtKB-EC"/>
</dbReference>
<evidence type="ECO:0000256" key="12">
    <source>
        <dbReference type="ARBA" id="ARBA00023242"/>
    </source>
</evidence>
<dbReference type="InterPro" id="IPR014001">
    <property type="entry name" value="Helicase_ATP-bd"/>
</dbReference>
<evidence type="ECO:0000256" key="15">
    <source>
        <dbReference type="SAM" id="MobiDB-lite"/>
    </source>
</evidence>
<dbReference type="GeneID" id="14873984"/>
<dbReference type="Pfam" id="PF02678">
    <property type="entry name" value="Pirin"/>
    <property type="match status" value="1"/>
</dbReference>
<evidence type="ECO:0000256" key="5">
    <source>
        <dbReference type="ARBA" id="ARBA00022517"/>
    </source>
</evidence>
<feature type="domain" description="Helicase ATP-binding" evidence="16">
    <location>
        <begin position="784"/>
        <end position="972"/>
    </location>
</feature>
<dbReference type="OrthoDB" id="18122at2759"/>
<evidence type="ECO:0000256" key="13">
    <source>
        <dbReference type="ARBA" id="ARBA00037449"/>
    </source>
</evidence>
<gene>
    <name evidence="18" type="ORF">DFA_01545</name>
</gene>
<dbReference type="Pfam" id="PF05726">
    <property type="entry name" value="Pirin_C"/>
    <property type="match status" value="1"/>
</dbReference>
<dbReference type="Gene3D" id="3.40.50.300">
    <property type="entry name" value="P-loop containing nucleotide triphosphate hydrolases"/>
    <property type="match status" value="2"/>
</dbReference>
<evidence type="ECO:0000256" key="9">
    <source>
        <dbReference type="ARBA" id="ARBA00022801"/>
    </source>
</evidence>
<comment type="subcellular location">
    <subcellularLocation>
        <location evidence="1">Nucleus</location>
        <location evidence="1">Nucleolus</location>
    </subcellularLocation>
</comment>
<dbReference type="InterPro" id="IPR027417">
    <property type="entry name" value="P-loop_NTPase"/>
</dbReference>
<dbReference type="InterPro" id="IPR000629">
    <property type="entry name" value="RNA-helicase_DEAD-box_CS"/>
</dbReference>
<evidence type="ECO:0000259" key="16">
    <source>
        <dbReference type="PROSITE" id="PS51192"/>
    </source>
</evidence>
<dbReference type="InterPro" id="IPR011051">
    <property type="entry name" value="RmlC_Cupin_sf"/>
</dbReference>
<dbReference type="SUPFAM" id="SSF56529">
    <property type="entry name" value="FAH"/>
    <property type="match status" value="1"/>
</dbReference>
<dbReference type="RefSeq" id="XP_004359509.1">
    <property type="nucleotide sequence ID" value="XM_004359452.1"/>
</dbReference>
<dbReference type="GO" id="GO:0003676">
    <property type="term" value="F:nucleic acid binding"/>
    <property type="evidence" value="ECO:0007669"/>
    <property type="project" value="InterPro"/>
</dbReference>
<dbReference type="CDD" id="cd02247">
    <property type="entry name" value="cupin_pirin_C"/>
    <property type="match status" value="1"/>
</dbReference>
<comment type="similarity">
    <text evidence="2">Belongs to the DEAD box helicase family. DDX5/DBP2 subfamily.</text>
</comment>
<dbReference type="CDD" id="cd00268">
    <property type="entry name" value="DEADc"/>
    <property type="match status" value="1"/>
</dbReference>
<evidence type="ECO:0000256" key="7">
    <source>
        <dbReference type="ARBA" id="ARBA00022723"/>
    </source>
</evidence>
<dbReference type="GO" id="GO:0016787">
    <property type="term" value="F:hydrolase activity"/>
    <property type="evidence" value="ECO:0007669"/>
    <property type="project" value="UniProtKB-KW"/>
</dbReference>
<dbReference type="Proteomes" id="UP000007797">
    <property type="component" value="Unassembled WGS sequence"/>
</dbReference>
<dbReference type="PROSITE" id="PS51194">
    <property type="entry name" value="HELICASE_CTER"/>
    <property type="match status" value="1"/>
</dbReference>
<dbReference type="PROSITE" id="PS51192">
    <property type="entry name" value="HELICASE_ATP_BIND_1"/>
    <property type="match status" value="1"/>
</dbReference>
<evidence type="ECO:0000259" key="17">
    <source>
        <dbReference type="PROSITE" id="PS51194"/>
    </source>
</evidence>
<comment type="similarity">
    <text evidence="14">Belongs to the pirin family.</text>
</comment>
<feature type="compositionally biased region" description="Acidic residues" evidence="15">
    <location>
        <begin position="1182"/>
        <end position="1197"/>
    </location>
</feature>
<dbReference type="EMBL" id="GL883010">
    <property type="protein sequence ID" value="EGG21659.1"/>
    <property type="molecule type" value="Genomic_DNA"/>
</dbReference>
<comment type="function">
    <text evidence="13">ATP-dependent RNA helicase required for 60S ribosomal subunit synthesis. Involved in efficient pre-rRNA processing, predominantly at site A3, which is necessary for the normal formation of 25S and 5.8S rRNAs.</text>
</comment>
<feature type="region of interest" description="Disordered" evidence="15">
    <location>
        <begin position="509"/>
        <end position="552"/>
    </location>
</feature>
<dbReference type="InterPro" id="IPR008778">
    <property type="entry name" value="Pirin_C_dom"/>
</dbReference>
<dbReference type="STRING" id="1054147.F4PTD7"/>
<feature type="region of interest" description="Disordered" evidence="15">
    <location>
        <begin position="1230"/>
        <end position="1285"/>
    </location>
</feature>
<dbReference type="CDD" id="cd18787">
    <property type="entry name" value="SF2_C_DEAD"/>
    <property type="match status" value="1"/>
</dbReference>
<keyword evidence="5" id="KW-0690">Ribosome biogenesis</keyword>
<dbReference type="Pfam" id="PF00270">
    <property type="entry name" value="DEAD"/>
    <property type="match status" value="1"/>
</dbReference>
<feature type="domain" description="Helicase C-terminal" evidence="17">
    <location>
        <begin position="990"/>
        <end position="1166"/>
    </location>
</feature>
<dbReference type="GO" id="GO:0019752">
    <property type="term" value="P:carboxylic acid metabolic process"/>
    <property type="evidence" value="ECO:0007669"/>
    <property type="project" value="UniProtKB-ARBA"/>
</dbReference>
<dbReference type="SUPFAM" id="SSF52540">
    <property type="entry name" value="P-loop containing nucleoside triphosphate hydrolases"/>
    <property type="match status" value="1"/>
</dbReference>
<evidence type="ECO:0000256" key="3">
    <source>
        <dbReference type="ARBA" id="ARBA00010211"/>
    </source>
</evidence>
<feature type="compositionally biased region" description="Acidic residues" evidence="15">
    <location>
        <begin position="1232"/>
        <end position="1285"/>
    </location>
</feature>
<dbReference type="SUPFAM" id="SSF51182">
    <property type="entry name" value="RmlC-like cupins"/>
    <property type="match status" value="1"/>
</dbReference>
<dbReference type="GO" id="GO:0046872">
    <property type="term" value="F:metal ion binding"/>
    <property type="evidence" value="ECO:0007669"/>
    <property type="project" value="UniProtKB-KW"/>
</dbReference>
<dbReference type="Pfam" id="PF00271">
    <property type="entry name" value="Helicase_C"/>
    <property type="match status" value="1"/>
</dbReference>
<reference evidence="19" key="1">
    <citation type="journal article" date="2011" name="Genome Res.">
        <title>Phylogeny-wide analysis of social amoeba genomes highlights ancient origins for complex intercellular communication.</title>
        <authorList>
            <person name="Heidel A.J."/>
            <person name="Lawal H.M."/>
            <person name="Felder M."/>
            <person name="Schilde C."/>
            <person name="Helps N.R."/>
            <person name="Tunggal B."/>
            <person name="Rivero F."/>
            <person name="John U."/>
            <person name="Schleicher M."/>
            <person name="Eichinger L."/>
            <person name="Platzer M."/>
            <person name="Noegel A.A."/>
            <person name="Schaap P."/>
            <person name="Gloeckner G."/>
        </authorList>
    </citation>
    <scope>NUCLEOTIDE SEQUENCE [LARGE SCALE GENOMIC DNA]</scope>
    <source>
        <strain evidence="19">SH3</strain>
    </source>
</reference>
<dbReference type="Gene3D" id="3.90.850.10">
    <property type="entry name" value="Fumarylacetoacetase-like, C-terminal domain"/>
    <property type="match status" value="1"/>
</dbReference>
<dbReference type="Gene3D" id="2.60.120.10">
    <property type="entry name" value="Jelly Rolls"/>
    <property type="match status" value="2"/>
</dbReference>
<evidence type="ECO:0000256" key="6">
    <source>
        <dbReference type="ARBA" id="ARBA00022552"/>
    </source>
</evidence>
<evidence type="ECO:0000256" key="11">
    <source>
        <dbReference type="ARBA" id="ARBA00022840"/>
    </source>
</evidence>
<sequence>MASRVVSKIAKGIPTSDGAGVKLKRVIGGPISDLDPFLLLDEFKSDKKDDYIAGFPSHPHRGFETVTYMLAGSMEHKDHKGNKGLLRPGSIQWMTAGKGIIHSELPKQEQGLMHGFQLWCNLPKTHKMMEPRYQDIPPKDVPVVESDGVKVKVLAGTYRGTVGPVSGVITNPLYLDVELSPGSKFSEEIPTGHSAFAYVFQGSGFFGPKGSQKKVEESHIGVLTGTGATHIEATGGDDGCRFILVAGAPINEPIARYGPFVMNTEAEIKQAFDDYRNERMSNLIKFWEKGTKIVAVARNYVAHAKELGNEVPSEPFFFLKPKSSYCLQGSPIEIPKQTNDVHHEIELGVVIGKKGKDIDASNAMDFVGGYALAIDLTARDLQSKAKQQGQCWTIAKGFDTFCPVSDFIPKEKIANPSKVELWLSVDDVVKQKDYTDKMIFGIPELIQSISRVMTLEEGDLILTGTPSGVGPIKVGQKIKCGITGVAEMQFDVVQRNTIHREREMKKFNKKKMAPTTVANPIKQRQSGEAKKNRPPTIYQKKKQRAPMSVRGKDGELEDVDDISIKEYKRSEENSLKRLRNHVYEGGDGFDNFDILDDASNTVFAYATDDIASTEILGPDQLHLNKHKVKKSKLEQDMEKEMDDEINLKGMTPKLSKKEKLKKRIRDRMELAKNIHFAKLPSVQRKFWKETVKMPLAEQLAVRKRLKVKIERTITSELTGSLVSIEGQAEQQPVKSQKGLRSPLPRPIVSLDDVDIPKSMMKFIDFLRNKYSAIKEPTPVQSQAWSAVMTGNDVLTIAQTGSGKTLGYLLPAIPHVLAQMKQRSGLQVKGMPPIRGPIVLIIVPTRELAQQVDAVCKPLRSKLGIHSLAIYGGVKSYEQKEILSQEHNEIVIATPGRLVDLIQRSEEVVGLLSRVSLLIFDEADRMLQLGFGDQLQKISEQIRPDRQTLMFSATFAKTMQEASTKWLKNPLKIRVKSSSANEENTAVITKNVKQVVKVIKEDQRQDYLFKFLDSIFTKETTMRNRSLILIFVNHVRSVKPLSLAIEKMLTKQSRKYKCGAIHGDLKQHERDQVINDFKAGKMTVLVATDILGRGIHINNLRFVINYDFPTSLEQYIHRVGRTGRQGNKGHALTLYCDIPQNQTFAKGLVRILEECSQQVDPQLRVLAESYFGDSEQVPLLKTEEEEIKDEDDSDDEETTTSTTSTTSTTVKVKNEPLDDNIANMFDWKKIAGDDNDEIENEDFGDEFVQDSDEDDEDDDDDEDEDDEDFEEEDFEEEEEEQEEDDE</sequence>
<dbReference type="InterPro" id="IPR044742">
    <property type="entry name" value="DEAD/DEAH_RhlB"/>
</dbReference>
<evidence type="ECO:0000313" key="19">
    <source>
        <dbReference type="Proteomes" id="UP000007797"/>
    </source>
</evidence>
<evidence type="ECO:0000256" key="2">
    <source>
        <dbReference type="ARBA" id="ARBA00009334"/>
    </source>
</evidence>
<comment type="similarity">
    <text evidence="3">Belongs to the FAH family.</text>
</comment>
<feature type="region of interest" description="Disordered" evidence="15">
    <location>
        <begin position="1175"/>
        <end position="1214"/>
    </location>
</feature>
<keyword evidence="6" id="KW-0698">rRNA processing</keyword>
<organism evidence="18 19">
    <name type="scientific">Cavenderia fasciculata</name>
    <name type="common">Slime mold</name>
    <name type="synonym">Dictyostelium fasciculatum</name>
    <dbReference type="NCBI Taxonomy" id="261658"/>
    <lineage>
        <taxon>Eukaryota</taxon>
        <taxon>Amoebozoa</taxon>
        <taxon>Evosea</taxon>
        <taxon>Eumycetozoa</taxon>
        <taxon>Dictyostelia</taxon>
        <taxon>Acytosteliales</taxon>
        <taxon>Cavenderiaceae</taxon>
        <taxon>Cavenderia</taxon>
    </lineage>
</organism>
<dbReference type="KEGG" id="dfa:DFA_01545"/>